<dbReference type="Pfam" id="PF07818">
    <property type="entry name" value="HCNGP"/>
    <property type="match status" value="1"/>
</dbReference>
<dbReference type="GO" id="GO:0005634">
    <property type="term" value="C:nucleus"/>
    <property type="evidence" value="ECO:0007669"/>
    <property type="project" value="TreeGrafter"/>
</dbReference>
<accession>A0AAJ7SK73</accession>
<evidence type="ECO:0000256" key="1">
    <source>
        <dbReference type="SAM" id="MobiDB-lite"/>
    </source>
</evidence>
<dbReference type="Proteomes" id="UP001318040">
    <property type="component" value="Unplaced"/>
</dbReference>
<keyword evidence="2" id="KW-1185">Reference proteome</keyword>
<proteinExistence type="predicted"/>
<protein>
    <submittedName>
        <fullName evidence="3">SAP30-binding protein</fullName>
    </submittedName>
</protein>
<reference evidence="3" key="1">
    <citation type="submission" date="2025-08" db="UniProtKB">
        <authorList>
            <consortium name="RefSeq"/>
        </authorList>
    </citation>
    <scope>IDENTIFICATION</scope>
    <source>
        <tissue evidence="3">Sperm</tissue>
    </source>
</reference>
<dbReference type="PANTHER" id="PTHR13464">
    <property type="entry name" value="TRANSCRIPTIONAL REGULATOR PROTEIN HCNGP"/>
    <property type="match status" value="1"/>
</dbReference>
<evidence type="ECO:0000313" key="2">
    <source>
        <dbReference type="Proteomes" id="UP001318040"/>
    </source>
</evidence>
<dbReference type="AlphaFoldDB" id="A0AAJ7SK73"/>
<dbReference type="GO" id="GO:0006355">
    <property type="term" value="P:regulation of DNA-templated transcription"/>
    <property type="evidence" value="ECO:0007669"/>
    <property type="project" value="InterPro"/>
</dbReference>
<gene>
    <name evidence="3" type="primary">SAP30BP</name>
</gene>
<sequence>MDLKRSAILSLAAYAGDSDADSDNDNDGVNIIGLVPGYNEDAGPDLSLGGGGGGDGGGEGGDDEMEVQNEGDKKSAEELVASFSNRVRQMSTDEIQLPPEPIGRCSNQLQEKIVRLYERKVHQGIDLNVVIQQKKEFRNPR</sequence>
<feature type="compositionally biased region" description="Gly residues" evidence="1">
    <location>
        <begin position="48"/>
        <end position="59"/>
    </location>
</feature>
<dbReference type="KEGG" id="pmrn:116937031"/>
<feature type="region of interest" description="Disordered" evidence="1">
    <location>
        <begin position="42"/>
        <end position="75"/>
    </location>
</feature>
<feature type="compositionally biased region" description="Acidic residues" evidence="1">
    <location>
        <begin position="60"/>
        <end position="69"/>
    </location>
</feature>
<evidence type="ECO:0000313" key="3">
    <source>
        <dbReference type="RefSeq" id="XP_032800043.1"/>
    </source>
</evidence>
<dbReference type="RefSeq" id="XP_032800043.1">
    <property type="nucleotide sequence ID" value="XM_032944152.1"/>
</dbReference>
<name>A0AAJ7SK73_PETMA</name>
<organism evidence="2 3">
    <name type="scientific">Petromyzon marinus</name>
    <name type="common">Sea lamprey</name>
    <dbReference type="NCBI Taxonomy" id="7757"/>
    <lineage>
        <taxon>Eukaryota</taxon>
        <taxon>Metazoa</taxon>
        <taxon>Chordata</taxon>
        <taxon>Craniata</taxon>
        <taxon>Vertebrata</taxon>
        <taxon>Cyclostomata</taxon>
        <taxon>Hyperoartia</taxon>
        <taxon>Petromyzontiformes</taxon>
        <taxon>Petromyzontidae</taxon>
        <taxon>Petromyzon</taxon>
    </lineage>
</organism>
<dbReference type="PANTHER" id="PTHR13464:SF0">
    <property type="entry name" value="SAP30-BINDING PROTEIN"/>
    <property type="match status" value="1"/>
</dbReference>
<dbReference type="InterPro" id="IPR012479">
    <property type="entry name" value="SAP30BP"/>
</dbReference>